<evidence type="ECO:0000313" key="7">
    <source>
        <dbReference type="EMBL" id="CAL4800352.1"/>
    </source>
</evidence>
<dbReference type="PANTHER" id="PTHR24198:SF165">
    <property type="entry name" value="ANKYRIN REPEAT-CONTAINING PROTEIN-RELATED"/>
    <property type="match status" value="1"/>
</dbReference>
<feature type="domain" description="J" evidence="5">
    <location>
        <begin position="637"/>
        <end position="703"/>
    </location>
</feature>
<dbReference type="SMART" id="SM00248">
    <property type="entry name" value="ANK"/>
    <property type="match status" value="4"/>
</dbReference>
<evidence type="ECO:0000313" key="6">
    <source>
        <dbReference type="EMBL" id="CAI4013040.1"/>
    </source>
</evidence>
<feature type="compositionally biased region" description="Basic and acidic residues" evidence="4">
    <location>
        <begin position="575"/>
        <end position="585"/>
    </location>
</feature>
<feature type="compositionally biased region" description="Basic and acidic residues" evidence="4">
    <location>
        <begin position="94"/>
        <end position="118"/>
    </location>
</feature>
<dbReference type="PROSITE" id="PS50076">
    <property type="entry name" value="DNAJ_2"/>
    <property type="match status" value="1"/>
</dbReference>
<reference evidence="7 8" key="2">
    <citation type="submission" date="2024-05" db="EMBL/GenBank/DDBJ databases">
        <authorList>
            <person name="Chen Y."/>
            <person name="Shah S."/>
            <person name="Dougan E. K."/>
            <person name="Thang M."/>
            <person name="Chan C."/>
        </authorList>
    </citation>
    <scope>NUCLEOTIDE SEQUENCE [LARGE SCALE GENOMIC DNA]</scope>
</reference>
<keyword evidence="1" id="KW-0677">Repeat</keyword>
<feature type="compositionally biased region" description="Basic and acidic residues" evidence="4">
    <location>
        <begin position="1"/>
        <end position="46"/>
    </location>
</feature>
<gene>
    <name evidence="6" type="ORF">C1SCF055_LOCUS38046</name>
</gene>
<dbReference type="InterPro" id="IPR002110">
    <property type="entry name" value="Ankyrin_rpt"/>
</dbReference>
<name>A0A9P1DMM3_9DINO</name>
<dbReference type="Gene3D" id="1.10.287.110">
    <property type="entry name" value="DnaJ domain"/>
    <property type="match status" value="1"/>
</dbReference>
<dbReference type="Gene3D" id="1.25.40.20">
    <property type="entry name" value="Ankyrin repeat-containing domain"/>
    <property type="match status" value="1"/>
</dbReference>
<dbReference type="PROSITE" id="PS50088">
    <property type="entry name" value="ANK_REPEAT"/>
    <property type="match status" value="1"/>
</dbReference>
<sequence>MEEERPKASLEEEQPKTAMEEEHPKASLEEEQPKTAMEEEHPKASLEEEQPTAAMEEEQPKASLEEEQPKTAMEEEHPKASLEEEQPTAAMEEEQPKASLEEEQPKTAMEEEHPKASLEEEQPTAAMEEECKTLTEEEQPRAVIEEEQPKASLDDDGDKSQCPELAELWLTVRSSQPLQLRRLIKALPDKSVAWTLQDEDGMSLMHRAVWTVPNDRVFAVVALLLQSRAEVDPRNLLGETPLMLACRAAMERPVDATISGPWLRPLRKLLEARADPNAADLSGEPPLIEAACAGDVEVCQLLLEANADASPESSVGMTALGFAESEGHREVVELLLKQHTFKSRPFQEEFEPKSSTPPSGHLEEVREVSSSGPADQDVSAEVHRKDDPEPTPEPTAEATADAEEPAMEADLDLDPPKAQSFLETAESLGSLVPAYHSGPVLRKEVPRARCPQESAMPAPKTAPAAAQIPRSFAPTPARMVPPPAMPATSAPSYGAAQQAAPRMASAKSNGWAGPYTGYRYQSQPVPMRSPAVNLRQEHTRHAKASRAPAPTAKPPAPKPQPARPAEPSDSDEAREDCGPRVRKAMEQFPSYSGEMPPQEAETTWSDQELYNYFFSSGFIKPKKKGTKPKPTPQQMEQYYTVLNLRPGAKAAAIKKSFRQLALRFHPDKNRDSPEATLKFQEITEAYEVICRTLESREVMSKRAVPAGSKNRKNENLKNESGRKLHHLHTRRSSPVIAGHRRPRAEFWVDGVALWEAVQESN</sequence>
<dbReference type="PRINTS" id="PR00625">
    <property type="entry name" value="JDOMAIN"/>
</dbReference>
<evidence type="ECO:0000259" key="5">
    <source>
        <dbReference type="PROSITE" id="PS50076"/>
    </source>
</evidence>
<dbReference type="EMBL" id="CAMXCT030005680">
    <property type="protein sequence ID" value="CAL4800352.1"/>
    <property type="molecule type" value="Genomic_DNA"/>
</dbReference>
<feature type="compositionally biased region" description="Pro residues" evidence="4">
    <location>
        <begin position="551"/>
        <end position="564"/>
    </location>
</feature>
<evidence type="ECO:0000256" key="4">
    <source>
        <dbReference type="SAM" id="MobiDB-lite"/>
    </source>
</evidence>
<protein>
    <submittedName>
        <fullName evidence="7">Chaperone protein DnaJ</fullName>
    </submittedName>
</protein>
<feature type="region of interest" description="Disordered" evidence="4">
    <location>
        <begin position="1"/>
        <end position="159"/>
    </location>
</feature>
<dbReference type="Pfam" id="PF00226">
    <property type="entry name" value="DnaJ"/>
    <property type="match status" value="1"/>
</dbReference>
<comment type="caution">
    <text evidence="6">The sequence shown here is derived from an EMBL/GenBank/DDBJ whole genome shotgun (WGS) entry which is preliminary data.</text>
</comment>
<dbReference type="SUPFAM" id="SSF48403">
    <property type="entry name" value="Ankyrin repeat"/>
    <property type="match status" value="1"/>
</dbReference>
<keyword evidence="2 3" id="KW-0040">ANK repeat</keyword>
<dbReference type="SUPFAM" id="SSF46565">
    <property type="entry name" value="Chaperone J-domain"/>
    <property type="match status" value="1"/>
</dbReference>
<dbReference type="InterPro" id="IPR036869">
    <property type="entry name" value="J_dom_sf"/>
</dbReference>
<dbReference type="PROSITE" id="PS50297">
    <property type="entry name" value="ANK_REP_REGION"/>
    <property type="match status" value="1"/>
</dbReference>
<accession>A0A9P1DMM3</accession>
<evidence type="ECO:0000256" key="3">
    <source>
        <dbReference type="PROSITE-ProRule" id="PRU00023"/>
    </source>
</evidence>
<feature type="compositionally biased region" description="Low complexity" evidence="4">
    <location>
        <begin position="486"/>
        <end position="500"/>
    </location>
</feature>
<feature type="compositionally biased region" description="Basic and acidic residues" evidence="4">
    <location>
        <begin position="711"/>
        <end position="722"/>
    </location>
</feature>
<dbReference type="PANTHER" id="PTHR24198">
    <property type="entry name" value="ANKYRIN REPEAT AND PROTEIN KINASE DOMAIN-CONTAINING PROTEIN"/>
    <property type="match status" value="1"/>
</dbReference>
<proteinExistence type="predicted"/>
<feature type="compositionally biased region" description="Basic and acidic residues" evidence="4">
    <location>
        <begin position="129"/>
        <end position="159"/>
    </location>
</feature>
<dbReference type="SMART" id="SM00271">
    <property type="entry name" value="DnaJ"/>
    <property type="match status" value="1"/>
</dbReference>
<feature type="region of interest" description="Disordered" evidence="4">
    <location>
        <begin position="701"/>
        <end position="731"/>
    </location>
</feature>
<feature type="compositionally biased region" description="Basic and acidic residues" evidence="4">
    <location>
        <begin position="58"/>
        <end position="82"/>
    </location>
</feature>
<organism evidence="6">
    <name type="scientific">Cladocopium goreaui</name>
    <dbReference type="NCBI Taxonomy" id="2562237"/>
    <lineage>
        <taxon>Eukaryota</taxon>
        <taxon>Sar</taxon>
        <taxon>Alveolata</taxon>
        <taxon>Dinophyceae</taxon>
        <taxon>Suessiales</taxon>
        <taxon>Symbiodiniaceae</taxon>
        <taxon>Cladocopium</taxon>
    </lineage>
</organism>
<dbReference type="CDD" id="cd06257">
    <property type="entry name" value="DnaJ"/>
    <property type="match status" value="1"/>
</dbReference>
<dbReference type="InterPro" id="IPR001623">
    <property type="entry name" value="DnaJ_domain"/>
</dbReference>
<keyword evidence="8" id="KW-1185">Reference proteome</keyword>
<evidence type="ECO:0000256" key="2">
    <source>
        <dbReference type="ARBA" id="ARBA00023043"/>
    </source>
</evidence>
<dbReference type="EMBL" id="CAMXCT020005680">
    <property type="protein sequence ID" value="CAL1166415.1"/>
    <property type="molecule type" value="Genomic_DNA"/>
</dbReference>
<dbReference type="InterPro" id="IPR036770">
    <property type="entry name" value="Ankyrin_rpt-contain_sf"/>
</dbReference>
<dbReference type="Pfam" id="PF12796">
    <property type="entry name" value="Ank_2"/>
    <property type="match status" value="1"/>
</dbReference>
<dbReference type="EMBL" id="CAMXCT010005680">
    <property type="protein sequence ID" value="CAI4013040.1"/>
    <property type="molecule type" value="Genomic_DNA"/>
</dbReference>
<feature type="region of interest" description="Disordered" evidence="4">
    <location>
        <begin position="473"/>
        <end position="598"/>
    </location>
</feature>
<dbReference type="AlphaFoldDB" id="A0A9P1DMM3"/>
<dbReference type="OrthoDB" id="442087at2759"/>
<feature type="compositionally biased region" description="Acidic residues" evidence="4">
    <location>
        <begin position="400"/>
        <end position="413"/>
    </location>
</feature>
<evidence type="ECO:0000256" key="1">
    <source>
        <dbReference type="ARBA" id="ARBA00022737"/>
    </source>
</evidence>
<reference evidence="6" key="1">
    <citation type="submission" date="2022-10" db="EMBL/GenBank/DDBJ databases">
        <authorList>
            <person name="Chen Y."/>
            <person name="Dougan E. K."/>
            <person name="Chan C."/>
            <person name="Rhodes N."/>
            <person name="Thang M."/>
        </authorList>
    </citation>
    <scope>NUCLEOTIDE SEQUENCE</scope>
</reference>
<dbReference type="Proteomes" id="UP001152797">
    <property type="component" value="Unassembled WGS sequence"/>
</dbReference>
<feature type="region of interest" description="Disordered" evidence="4">
    <location>
        <begin position="345"/>
        <end position="424"/>
    </location>
</feature>
<feature type="repeat" description="ANK" evidence="3">
    <location>
        <begin position="282"/>
        <end position="314"/>
    </location>
</feature>
<evidence type="ECO:0000313" key="8">
    <source>
        <dbReference type="Proteomes" id="UP001152797"/>
    </source>
</evidence>